<dbReference type="GO" id="GO:0004553">
    <property type="term" value="F:hydrolase activity, hydrolyzing O-glycosyl compounds"/>
    <property type="evidence" value="ECO:0007669"/>
    <property type="project" value="InterPro"/>
</dbReference>
<dbReference type="InterPro" id="IPR015955">
    <property type="entry name" value="Lactate_DH/Glyco_Ohase_4_C"/>
</dbReference>
<keyword evidence="10" id="KW-0408">Iron</keyword>
<dbReference type="AlphaFoldDB" id="A0A2M7S874"/>
<feature type="domain" description="Glycosyl hydrolase family 4 C-terminal" evidence="13">
    <location>
        <begin position="194"/>
        <end position="406"/>
    </location>
</feature>
<dbReference type="InterPro" id="IPR036291">
    <property type="entry name" value="NAD(P)-bd_dom_sf"/>
</dbReference>
<evidence type="ECO:0000313" key="14">
    <source>
        <dbReference type="EMBL" id="PIZ15722.1"/>
    </source>
</evidence>
<evidence type="ECO:0000259" key="13">
    <source>
        <dbReference type="Pfam" id="PF11975"/>
    </source>
</evidence>
<reference evidence="15" key="1">
    <citation type="submission" date="2017-09" db="EMBL/GenBank/DDBJ databases">
        <title>Depth-based differentiation of microbial function through sediment-hosted aquifers and enrichment of novel symbionts in the deep terrestrial subsurface.</title>
        <authorList>
            <person name="Probst A.J."/>
            <person name="Ladd B."/>
            <person name="Jarett J.K."/>
            <person name="Geller-Mcgrath D.E."/>
            <person name="Sieber C.M.K."/>
            <person name="Emerson J.B."/>
            <person name="Anantharaman K."/>
            <person name="Thomas B.C."/>
            <person name="Malmstrom R."/>
            <person name="Stieglmeier M."/>
            <person name="Klingl A."/>
            <person name="Woyke T."/>
            <person name="Ryan C.M."/>
            <person name="Banfield J.F."/>
        </authorList>
    </citation>
    <scope>NUCLEOTIDE SEQUENCE [LARGE SCALE GENOMIC DNA]</scope>
</reference>
<dbReference type="InterPro" id="IPR022616">
    <property type="entry name" value="Glyco_hydro_4_C"/>
</dbReference>
<evidence type="ECO:0000256" key="2">
    <source>
        <dbReference type="ARBA" id="ARBA00010141"/>
    </source>
</evidence>
<keyword evidence="6 10" id="KW-0464">Manganese</keyword>
<evidence type="ECO:0000256" key="5">
    <source>
        <dbReference type="ARBA" id="ARBA00023027"/>
    </source>
</evidence>
<accession>A0A2M7S874</accession>
<organism evidence="14 15">
    <name type="scientific">Candidatus Desantisbacteria bacterium CG_4_10_14_0_8_um_filter_48_22</name>
    <dbReference type="NCBI Taxonomy" id="1974543"/>
    <lineage>
        <taxon>Bacteria</taxon>
        <taxon>Candidatus Desantisiibacteriota</taxon>
    </lineage>
</organism>
<evidence type="ECO:0000256" key="7">
    <source>
        <dbReference type="ARBA" id="ARBA00023277"/>
    </source>
</evidence>
<keyword evidence="10" id="KW-0170">Cobalt</keyword>
<proteinExistence type="inferred from homology"/>
<evidence type="ECO:0000256" key="1">
    <source>
        <dbReference type="ARBA" id="ARBA00001936"/>
    </source>
</evidence>
<dbReference type="NCBIfam" id="NF011657">
    <property type="entry name" value="PRK15076.1"/>
    <property type="match status" value="1"/>
</dbReference>
<feature type="binding site" evidence="10">
    <location>
        <position position="168"/>
    </location>
    <ligand>
        <name>Mn(2+)</name>
        <dbReference type="ChEBI" id="CHEBI:29035"/>
    </ligand>
</feature>
<dbReference type="CDD" id="cd05297">
    <property type="entry name" value="GH4_alpha_glucosidase_galactosidase"/>
    <property type="match status" value="1"/>
</dbReference>
<dbReference type="PANTHER" id="PTHR32092:SF6">
    <property type="entry name" value="ALPHA-GALACTOSIDASE"/>
    <property type="match status" value="1"/>
</dbReference>
<keyword evidence="3 10" id="KW-0479">Metal-binding</keyword>
<dbReference type="Proteomes" id="UP000229307">
    <property type="component" value="Unassembled WGS sequence"/>
</dbReference>
<evidence type="ECO:0000256" key="8">
    <source>
        <dbReference type="ARBA" id="ARBA00023295"/>
    </source>
</evidence>
<feature type="binding site" evidence="9">
    <location>
        <position position="147"/>
    </location>
    <ligand>
        <name>substrate</name>
    </ligand>
</feature>
<dbReference type="EMBL" id="PFMR01000238">
    <property type="protein sequence ID" value="PIZ15722.1"/>
    <property type="molecule type" value="Genomic_DNA"/>
</dbReference>
<gene>
    <name evidence="14" type="ORF">COY52_08975</name>
</gene>
<dbReference type="InterPro" id="IPR053715">
    <property type="entry name" value="GH4_Enzyme_sf"/>
</dbReference>
<comment type="cofactor">
    <cofactor evidence="1">
        <name>Mn(2+)</name>
        <dbReference type="ChEBI" id="CHEBI:29035"/>
    </cofactor>
</comment>
<dbReference type="InterPro" id="IPR001088">
    <property type="entry name" value="Glyco_hydro_4"/>
</dbReference>
<keyword evidence="7" id="KW-0119">Carbohydrate metabolism</keyword>
<feature type="site" description="Increases basicity of active site Tyr" evidence="11">
    <location>
        <position position="109"/>
    </location>
</feature>
<dbReference type="Pfam" id="PF11975">
    <property type="entry name" value="Glyco_hydro_4C"/>
    <property type="match status" value="1"/>
</dbReference>
<dbReference type="GO" id="GO:0005975">
    <property type="term" value="P:carbohydrate metabolic process"/>
    <property type="evidence" value="ECO:0007669"/>
    <property type="project" value="InterPro"/>
</dbReference>
<evidence type="ECO:0000256" key="4">
    <source>
        <dbReference type="ARBA" id="ARBA00022801"/>
    </source>
</evidence>
<feature type="binding site" evidence="10">
    <location>
        <position position="199"/>
    </location>
    <ligand>
        <name>Mn(2+)</name>
        <dbReference type="ChEBI" id="CHEBI:29035"/>
    </ligand>
</feature>
<evidence type="ECO:0000256" key="11">
    <source>
        <dbReference type="PIRSR" id="PIRSR601088-4"/>
    </source>
</evidence>
<dbReference type="SUPFAM" id="SSF56327">
    <property type="entry name" value="LDH C-terminal domain-like"/>
    <property type="match status" value="1"/>
</dbReference>
<evidence type="ECO:0000256" key="9">
    <source>
        <dbReference type="PIRSR" id="PIRSR601088-2"/>
    </source>
</evidence>
<name>A0A2M7S874_9BACT</name>
<dbReference type="SUPFAM" id="SSF51735">
    <property type="entry name" value="NAD(P)-binding Rossmann-fold domains"/>
    <property type="match status" value="1"/>
</dbReference>
<dbReference type="GO" id="GO:0046872">
    <property type="term" value="F:metal ion binding"/>
    <property type="evidence" value="ECO:0007669"/>
    <property type="project" value="UniProtKB-KW"/>
</dbReference>
<evidence type="ECO:0000256" key="10">
    <source>
        <dbReference type="PIRSR" id="PIRSR601088-3"/>
    </source>
</evidence>
<protein>
    <submittedName>
        <fullName evidence="14">Alpha-glucosidase/alpha-galactosidase</fullName>
    </submittedName>
</protein>
<dbReference type="Gene3D" id="3.90.1820.10">
    <property type="entry name" value="AglA-like glucosidase"/>
    <property type="match status" value="1"/>
</dbReference>
<evidence type="ECO:0000256" key="6">
    <source>
        <dbReference type="ARBA" id="ARBA00023211"/>
    </source>
</evidence>
<keyword evidence="4 12" id="KW-0378">Hydrolase</keyword>
<evidence type="ECO:0000256" key="12">
    <source>
        <dbReference type="RuleBase" id="RU361152"/>
    </source>
</evidence>
<comment type="caution">
    <text evidence="14">The sequence shown here is derived from an EMBL/GenBank/DDBJ whole genome shotgun (WGS) entry which is preliminary data.</text>
</comment>
<keyword evidence="10" id="KW-0533">Nickel</keyword>
<comment type="similarity">
    <text evidence="2 12">Belongs to the glycosyl hydrolase 4 family.</text>
</comment>
<dbReference type="Pfam" id="PF02056">
    <property type="entry name" value="Glyco_hydro_4"/>
    <property type="match status" value="1"/>
</dbReference>
<keyword evidence="8 12" id="KW-0326">Glycosidase</keyword>
<evidence type="ECO:0000313" key="15">
    <source>
        <dbReference type="Proteomes" id="UP000229307"/>
    </source>
</evidence>
<evidence type="ECO:0000256" key="3">
    <source>
        <dbReference type="ARBA" id="ARBA00022723"/>
    </source>
</evidence>
<dbReference type="PRINTS" id="PR00732">
    <property type="entry name" value="GLHYDRLASE4"/>
</dbReference>
<sequence>MARIAMIGAGSIVFCKTLMMDIMATEGLEGSTFALMNRTKPKLDQMEKFANRVVKENKLPAKIEAALDRREAFKGADYVINMIQVGGVDAFGMDYEIPMKYGVDQCIGDTMGPGGIFRTLRTVPVVNSIARDMEELCPNAFLLNYTNPMAMVCWGLGEATKVRFVGLCHGVQTTLDLIARYCGVNDKKDIDYLCAGINHMDWFLKLEKDGKDLYPILKKNIEKPEYYINEKVRCEVMRHLGYFMTESTGHLSEYLPWFRKNKKALDLYCDQPSFGGETGAYYKWCKRIAEKFKEIDYLEEESPKLKKRSSEYCSYIIEAMETNKVFKFMGNVRNENLITNLPNGSCVEVPVFADRSGFYATRVGDLPPQCAAANMLNIIPQGLAVKAALTGDFELAIAAVQTDPLTSAVLTMKEARDMAVEMYKAEKQYLPQFDEKDVRRVSEIKIPKGTKGVDVPLDPALAIVHRFGELAK</sequence>
<comment type="cofactor">
    <cofactor evidence="12">
        <name>NAD(+)</name>
        <dbReference type="ChEBI" id="CHEBI:57540"/>
    </cofactor>
    <text evidence="12">Binds 1 NAD(+) per subunit.</text>
</comment>
<keyword evidence="5 12" id="KW-0520">NAD</keyword>
<dbReference type="GO" id="GO:0016616">
    <property type="term" value="F:oxidoreductase activity, acting on the CH-OH group of donors, NAD or NADP as acceptor"/>
    <property type="evidence" value="ECO:0007669"/>
    <property type="project" value="InterPro"/>
</dbReference>
<dbReference type="PANTHER" id="PTHR32092">
    <property type="entry name" value="6-PHOSPHO-BETA-GLUCOSIDASE-RELATED"/>
    <property type="match status" value="1"/>
</dbReference>